<dbReference type="AlphaFoldDB" id="A0A448UU56"/>
<evidence type="ECO:0000256" key="1">
    <source>
        <dbReference type="ARBA" id="ARBA00023002"/>
    </source>
</evidence>
<feature type="domain" description="Aldehyde dehydrogenase" evidence="2">
    <location>
        <begin position="12"/>
        <end position="149"/>
    </location>
</feature>
<evidence type="ECO:0000313" key="4">
    <source>
        <dbReference type="Proteomes" id="UP000270988"/>
    </source>
</evidence>
<reference evidence="3 4" key="1">
    <citation type="submission" date="2018-12" db="EMBL/GenBank/DDBJ databases">
        <authorList>
            <consortium name="Pathogen Informatics"/>
        </authorList>
    </citation>
    <scope>NUCLEOTIDE SEQUENCE [LARGE SCALE GENOMIC DNA]</scope>
    <source>
        <strain evidence="3 4">NCTC10918</strain>
    </source>
</reference>
<protein>
    <submittedName>
        <fullName evidence="3">Gamma-aminobutyraldehyde dehydrogenase</fullName>
        <ecNumber evidence="3">1.2.1.19</ecNumber>
    </submittedName>
</protein>
<dbReference type="Gene3D" id="3.40.605.10">
    <property type="entry name" value="Aldehyde Dehydrogenase, Chain A, domain 1"/>
    <property type="match status" value="1"/>
</dbReference>
<dbReference type="EMBL" id="LR134521">
    <property type="protein sequence ID" value="VEJ29416.1"/>
    <property type="molecule type" value="Genomic_DNA"/>
</dbReference>
<keyword evidence="1 3" id="KW-0560">Oxidoreductase</keyword>
<evidence type="ECO:0000313" key="3">
    <source>
        <dbReference type="EMBL" id="VEJ29416.1"/>
    </source>
</evidence>
<dbReference type="Pfam" id="PF00171">
    <property type="entry name" value="Aldedh"/>
    <property type="match status" value="1"/>
</dbReference>
<dbReference type="EC" id="1.2.1.19" evidence="3"/>
<gene>
    <name evidence="3" type="primary">prr_2</name>
    <name evidence="3" type="ORF">NCTC10918_00675</name>
</gene>
<dbReference type="SUPFAM" id="SSF53720">
    <property type="entry name" value="ALDH-like"/>
    <property type="match status" value="1"/>
</dbReference>
<accession>A0A448UU56</accession>
<organism evidence="3 4">
    <name type="scientific">Rothia dentocariosa</name>
    <dbReference type="NCBI Taxonomy" id="2047"/>
    <lineage>
        <taxon>Bacteria</taxon>
        <taxon>Bacillati</taxon>
        <taxon>Actinomycetota</taxon>
        <taxon>Actinomycetes</taxon>
        <taxon>Micrococcales</taxon>
        <taxon>Micrococcaceae</taxon>
        <taxon>Rothia</taxon>
    </lineage>
</organism>
<dbReference type="GO" id="GO:0019145">
    <property type="term" value="F:aminobutyraldehyde dehydrogenase (NAD+) activity"/>
    <property type="evidence" value="ECO:0007669"/>
    <property type="project" value="UniProtKB-EC"/>
</dbReference>
<proteinExistence type="predicted"/>
<dbReference type="InterPro" id="IPR016161">
    <property type="entry name" value="Ald_DH/histidinol_DH"/>
</dbReference>
<dbReference type="InterPro" id="IPR016162">
    <property type="entry name" value="Ald_DH_N"/>
</dbReference>
<dbReference type="InterPro" id="IPR015590">
    <property type="entry name" value="Aldehyde_DH_dom"/>
</dbReference>
<name>A0A448UU56_9MICC</name>
<dbReference type="Proteomes" id="UP000270988">
    <property type="component" value="Chromosome"/>
</dbReference>
<dbReference type="PANTHER" id="PTHR11699">
    <property type="entry name" value="ALDEHYDE DEHYDROGENASE-RELATED"/>
    <property type="match status" value="1"/>
</dbReference>
<sequence>MKRLKNFINGKFVDSTSDEVLDIVYPVTGEVIAQAPISTDDDVNTAMHAAQDAFKTWKHTTPSDRQLLLLKLADALEENVDVLVEAQHRNTGQPRELIRDEEVLVGANQLRFFAGAARTLEGKAATEYMEGHTSYVRREPIGVVAQVTPGTIPS</sequence>
<evidence type="ECO:0000259" key="2">
    <source>
        <dbReference type="Pfam" id="PF00171"/>
    </source>
</evidence>